<feature type="compositionally biased region" description="Basic and acidic residues" evidence="6">
    <location>
        <begin position="452"/>
        <end position="464"/>
    </location>
</feature>
<evidence type="ECO:0000259" key="7">
    <source>
        <dbReference type="Pfam" id="PF07992"/>
    </source>
</evidence>
<dbReference type="InterPro" id="IPR036188">
    <property type="entry name" value="FAD/NAD-bd_sf"/>
</dbReference>
<comment type="similarity">
    <text evidence="2">Belongs to the NADH dehydrogenase family.</text>
</comment>
<dbReference type="PANTHER" id="PTHR42913:SF3">
    <property type="entry name" value="64 KDA MITOCHONDRIAL NADH DEHYDROGENASE (EUROFUNG)"/>
    <property type="match status" value="1"/>
</dbReference>
<dbReference type="GO" id="GO:0003955">
    <property type="term" value="F:NAD(P)H dehydrogenase (quinone) activity"/>
    <property type="evidence" value="ECO:0007669"/>
    <property type="project" value="TreeGrafter"/>
</dbReference>
<keyword evidence="5" id="KW-0560">Oxidoreductase</keyword>
<comment type="cofactor">
    <cofactor evidence="1">
        <name>FAD</name>
        <dbReference type="ChEBI" id="CHEBI:57692"/>
    </cofactor>
</comment>
<feature type="domain" description="FAD/NAD(P)-binding" evidence="7">
    <location>
        <begin position="11"/>
        <end position="338"/>
    </location>
</feature>
<keyword evidence="3" id="KW-0285">Flavoprotein</keyword>
<dbReference type="InterPro" id="IPR051169">
    <property type="entry name" value="NADH-Q_oxidoreductase"/>
</dbReference>
<organism evidence="8 9">
    <name type="scientific">Eiseniibacteriota bacterium</name>
    <dbReference type="NCBI Taxonomy" id="2212470"/>
    <lineage>
        <taxon>Bacteria</taxon>
        <taxon>Candidatus Eiseniibacteriota</taxon>
    </lineage>
</organism>
<gene>
    <name evidence="8" type="ORF">E6K78_01445</name>
</gene>
<evidence type="ECO:0000256" key="6">
    <source>
        <dbReference type="SAM" id="MobiDB-lite"/>
    </source>
</evidence>
<dbReference type="EMBL" id="VBOY01000011">
    <property type="protein sequence ID" value="TMQ68350.1"/>
    <property type="molecule type" value="Genomic_DNA"/>
</dbReference>
<dbReference type="SUPFAM" id="SSF51905">
    <property type="entry name" value="FAD/NAD(P)-binding domain"/>
    <property type="match status" value="2"/>
</dbReference>
<evidence type="ECO:0000256" key="3">
    <source>
        <dbReference type="ARBA" id="ARBA00022630"/>
    </source>
</evidence>
<proteinExistence type="inferred from homology"/>
<dbReference type="InterPro" id="IPR023753">
    <property type="entry name" value="FAD/NAD-binding_dom"/>
</dbReference>
<comment type="caution">
    <text evidence="8">The sequence shown here is derived from an EMBL/GenBank/DDBJ whole genome shotgun (WGS) entry which is preliminary data.</text>
</comment>
<dbReference type="PRINTS" id="PR00411">
    <property type="entry name" value="PNDRDTASEI"/>
</dbReference>
<dbReference type="PRINTS" id="PR00368">
    <property type="entry name" value="FADPNR"/>
</dbReference>
<dbReference type="Gene3D" id="3.50.50.100">
    <property type="match status" value="1"/>
</dbReference>
<feature type="region of interest" description="Disordered" evidence="6">
    <location>
        <begin position="442"/>
        <end position="464"/>
    </location>
</feature>
<dbReference type="Proteomes" id="UP000316609">
    <property type="component" value="Unassembled WGS sequence"/>
</dbReference>
<accession>A0A538TXH7</accession>
<evidence type="ECO:0000256" key="4">
    <source>
        <dbReference type="ARBA" id="ARBA00022827"/>
    </source>
</evidence>
<keyword evidence="4" id="KW-0274">FAD</keyword>
<name>A0A538TXH7_UNCEI</name>
<dbReference type="AlphaFoldDB" id="A0A538TXH7"/>
<evidence type="ECO:0000256" key="1">
    <source>
        <dbReference type="ARBA" id="ARBA00001974"/>
    </source>
</evidence>
<reference evidence="8 9" key="1">
    <citation type="journal article" date="2019" name="Nat. Microbiol.">
        <title>Mediterranean grassland soil C-N compound turnover is dependent on rainfall and depth, and is mediated by genomically divergent microorganisms.</title>
        <authorList>
            <person name="Diamond S."/>
            <person name="Andeer P.F."/>
            <person name="Li Z."/>
            <person name="Crits-Christoph A."/>
            <person name="Burstein D."/>
            <person name="Anantharaman K."/>
            <person name="Lane K.R."/>
            <person name="Thomas B.C."/>
            <person name="Pan C."/>
            <person name="Northen T.R."/>
            <person name="Banfield J.F."/>
        </authorList>
    </citation>
    <scope>NUCLEOTIDE SEQUENCE [LARGE SCALE GENOMIC DNA]</scope>
    <source>
        <strain evidence="8">WS_8</strain>
    </source>
</reference>
<sequence>MVCCAGMAGRRLLILGGGFGGLDVVRSVGRSRAARGYWDTLLIDKENFFQFNPLLPAVATGAVETRHIVYPFREMARHRHIRFHKNKVIEIDLDRRRVRLHNNLVEPFDVLVIAVGSETEYYGVPGAIENTRPFKTLVDAMTLRARVVELFEMAEQAESMEQRRRLLSFAIVGGGVTGVEVAAELVEMARETLLPMFPSLHASHLSVTVIESKNRVVANARPEHSDYVRRFLERRGVTLRFGAGATRVEPRCVHLADGSLVEAFTIVWTAGVRPPGLVQTLPMSRVPDGRIKVDEFLRGLDREGRPREDVFVIGDCAAADRGDGTFQPRLAQTAVKMGSYVGKLLVQRATGRPIEPFEYREMGYIISLGKHSSVVELFGIPISGRLGWLLWASAYLIKMVGLRKQLEVGIDHLTHLWFEHDVSQILSRRQILSDEELNLSLGPGASAGEHGTTPDRRRAGLADG</sequence>
<dbReference type="Pfam" id="PF07992">
    <property type="entry name" value="Pyr_redox_2"/>
    <property type="match status" value="1"/>
</dbReference>
<protein>
    <recommendedName>
        <fullName evidence="7">FAD/NAD(P)-binding domain-containing protein</fullName>
    </recommendedName>
</protein>
<evidence type="ECO:0000256" key="2">
    <source>
        <dbReference type="ARBA" id="ARBA00005272"/>
    </source>
</evidence>
<dbReference type="GO" id="GO:0019646">
    <property type="term" value="P:aerobic electron transport chain"/>
    <property type="evidence" value="ECO:0007669"/>
    <property type="project" value="TreeGrafter"/>
</dbReference>
<evidence type="ECO:0000313" key="8">
    <source>
        <dbReference type="EMBL" id="TMQ68350.1"/>
    </source>
</evidence>
<evidence type="ECO:0000256" key="5">
    <source>
        <dbReference type="ARBA" id="ARBA00023002"/>
    </source>
</evidence>
<dbReference type="PANTHER" id="PTHR42913">
    <property type="entry name" value="APOPTOSIS-INDUCING FACTOR 1"/>
    <property type="match status" value="1"/>
</dbReference>
<evidence type="ECO:0000313" key="9">
    <source>
        <dbReference type="Proteomes" id="UP000316609"/>
    </source>
</evidence>